<dbReference type="Proteomes" id="UP000462449">
    <property type="component" value="Unassembled WGS sequence"/>
</dbReference>
<name>A0A7M4D9T9_9BACT</name>
<dbReference type="EMBL" id="WOTW01000047">
    <property type="protein sequence ID" value="MUP39418.1"/>
    <property type="molecule type" value="Genomic_DNA"/>
</dbReference>
<evidence type="ECO:0000259" key="1">
    <source>
        <dbReference type="Pfam" id="PF18962"/>
    </source>
</evidence>
<evidence type="ECO:0000313" key="2">
    <source>
        <dbReference type="EMBL" id="MUP39418.1"/>
    </source>
</evidence>
<dbReference type="Proteomes" id="UP000285951">
    <property type="component" value="Unassembled WGS sequence"/>
</dbReference>
<feature type="domain" description="Secretion system C-terminal sorting" evidence="1">
    <location>
        <begin position="199"/>
        <end position="265"/>
    </location>
</feature>
<reference evidence="2 5" key="2">
    <citation type="submission" date="2019-12" db="EMBL/GenBank/DDBJ databases">
        <title>Draft genome sequence of Labilibaculum sp. strain 44 isolated from deep waters of Black Sea.</title>
        <authorList>
            <person name="Yadav S."/>
            <person name="Villanueva L."/>
        </authorList>
    </citation>
    <scope>NUCLEOTIDE SEQUENCE [LARGE SCALE GENOMIC DNA]</scope>
    <source>
        <strain evidence="2 5">44</strain>
    </source>
</reference>
<keyword evidence="4" id="KW-1185">Reference proteome</keyword>
<evidence type="ECO:0000313" key="5">
    <source>
        <dbReference type="Proteomes" id="UP000462449"/>
    </source>
</evidence>
<organism evidence="2 5">
    <name type="scientific">Labilibaculum euxinus</name>
    <dbReference type="NCBI Taxonomy" id="2686357"/>
    <lineage>
        <taxon>Bacteria</taxon>
        <taxon>Pseudomonadati</taxon>
        <taxon>Bacteroidota</taxon>
        <taxon>Bacteroidia</taxon>
        <taxon>Marinilabiliales</taxon>
        <taxon>Marinifilaceae</taxon>
        <taxon>Labilibaculum</taxon>
    </lineage>
</organism>
<dbReference type="Pfam" id="PF18962">
    <property type="entry name" value="Por_Secre_tail"/>
    <property type="match status" value="1"/>
</dbReference>
<dbReference type="InterPro" id="IPR026444">
    <property type="entry name" value="Secre_tail"/>
</dbReference>
<dbReference type="OrthoDB" id="5477965at2"/>
<dbReference type="NCBIfam" id="TIGR04183">
    <property type="entry name" value="Por_Secre_tail"/>
    <property type="match status" value="1"/>
</dbReference>
<dbReference type="AlphaFoldDB" id="A0A7M4D9T9"/>
<accession>A0A7M4D9T9</accession>
<comment type="caution">
    <text evidence="2">The sequence shown here is derived from an EMBL/GenBank/DDBJ whole genome shotgun (WGS) entry which is preliminary data.</text>
</comment>
<sequence length="273" mass="31007">MIIFLHLKKTLVIIFFASVCSFIHINQLQAQSINAEFPTSKIEQVNAVKIGSYNATLGTSISNIKGMHGITYKISFDPAVIYKDSLYISANSKELGLEKDEYFEMQRVDSSYVLYSLTVKGRKKTLNLDELPINIDFIIKPETYYQLIANHCEYTIEFQAESVTAYDLKKTEVQLEPFKLPVNIVCEENGEKIPLVAAPNPTKERCWVYIPADKVEMISKILLFDAKGQQMALDKDLSSDELEINLSSLRPGHYYLNIIYSNGKKDVVKVVKV</sequence>
<gene>
    <name evidence="3" type="ORF">DWB62_016480</name>
    <name evidence="2" type="ORF">GNY23_16480</name>
</gene>
<proteinExistence type="predicted"/>
<protein>
    <submittedName>
        <fullName evidence="2">T9SS type A sorting domain-containing protein</fullName>
    </submittedName>
</protein>
<reference evidence="3 4" key="1">
    <citation type="submission" date="2019-11" db="EMBL/GenBank/DDBJ databases">
        <title>Draft genome sequence of Labilibaculum sp. strain SYP isolated from Black Sea.</title>
        <authorList>
            <person name="Yadav S."/>
            <person name="Villanueva L."/>
        </authorList>
    </citation>
    <scope>NUCLEOTIDE SEQUENCE [LARGE SCALE GENOMIC DNA]</scope>
    <source>
        <strain evidence="3 4">44</strain>
    </source>
</reference>
<dbReference type="EMBL" id="QTZN02000047">
    <property type="protein sequence ID" value="MVB08623.1"/>
    <property type="molecule type" value="Genomic_DNA"/>
</dbReference>
<evidence type="ECO:0000313" key="3">
    <source>
        <dbReference type="EMBL" id="MVB08623.1"/>
    </source>
</evidence>
<dbReference type="RefSeq" id="WP_156196840.1">
    <property type="nucleotide sequence ID" value="NZ_QTZN02000047.1"/>
</dbReference>
<evidence type="ECO:0000313" key="4">
    <source>
        <dbReference type="Proteomes" id="UP000285951"/>
    </source>
</evidence>